<protein>
    <recommendedName>
        <fullName evidence="5">Transferrin-binding protein B C-lobe/N-lobe beta barrel domain-containing protein</fullName>
    </recommendedName>
</protein>
<organism evidence="3 4">
    <name type="scientific">Tsuneonella aeria</name>
    <dbReference type="NCBI Taxonomy" id="1837929"/>
    <lineage>
        <taxon>Bacteria</taxon>
        <taxon>Pseudomonadati</taxon>
        <taxon>Pseudomonadota</taxon>
        <taxon>Alphaproteobacteria</taxon>
        <taxon>Sphingomonadales</taxon>
        <taxon>Erythrobacteraceae</taxon>
        <taxon>Tsuneonella</taxon>
    </lineage>
</organism>
<feature type="compositionally biased region" description="Pro residues" evidence="1">
    <location>
        <begin position="32"/>
        <end position="50"/>
    </location>
</feature>
<name>A0A6I4TEQ8_9SPHN</name>
<sequence length="308" mass="32140">MRRKIGLMLSAAVSCALLAGCFGGGDDDSSPAPTPTPSPTASPSPTPTPAPVAIDFDFSKAFTDTATNASYIFAYFTPTGGAEVWSDGMRRDGQSGITYAVSPESVAFSWPDSATLSTFGAADRQTDTATRRTYRKGNDGIVLERPFQHVLRVTYHRIENFVRESVNGTLRSNRVTLFFNEVSTTSAITSNLSYTGTAEVAGGKPGAATSTFTASPSTFTVTASDKKLTGSIQILETVNGVATVRAVLPISATLSASEGVSGAIDDTANGFKGTFVGALAGPSREEMVLIFNVAHTDGREFIGSVIAS</sequence>
<feature type="chain" id="PRO_5026228096" description="Transferrin-binding protein B C-lobe/N-lobe beta barrel domain-containing protein" evidence="2">
    <location>
        <begin position="20"/>
        <end position="308"/>
    </location>
</feature>
<keyword evidence="4" id="KW-1185">Reference proteome</keyword>
<evidence type="ECO:0000256" key="1">
    <source>
        <dbReference type="SAM" id="MobiDB-lite"/>
    </source>
</evidence>
<proteinExistence type="predicted"/>
<evidence type="ECO:0008006" key="5">
    <source>
        <dbReference type="Google" id="ProtNLM"/>
    </source>
</evidence>
<evidence type="ECO:0000313" key="4">
    <source>
        <dbReference type="Proteomes" id="UP000439522"/>
    </source>
</evidence>
<dbReference type="AlphaFoldDB" id="A0A6I4TEQ8"/>
<accession>A0A6I4TEQ8</accession>
<keyword evidence="2" id="KW-0732">Signal</keyword>
<feature type="signal peptide" evidence="2">
    <location>
        <begin position="1"/>
        <end position="19"/>
    </location>
</feature>
<gene>
    <name evidence="3" type="ORF">GRI40_10025</name>
</gene>
<feature type="region of interest" description="Disordered" evidence="1">
    <location>
        <begin position="27"/>
        <end position="50"/>
    </location>
</feature>
<dbReference type="RefSeq" id="WP_160611185.1">
    <property type="nucleotide sequence ID" value="NZ_WTZA01000001.1"/>
</dbReference>
<comment type="caution">
    <text evidence="3">The sequence shown here is derived from an EMBL/GenBank/DDBJ whole genome shotgun (WGS) entry which is preliminary data.</text>
</comment>
<dbReference type="EMBL" id="WTZA01000001">
    <property type="protein sequence ID" value="MXO75553.1"/>
    <property type="molecule type" value="Genomic_DNA"/>
</dbReference>
<evidence type="ECO:0000313" key="3">
    <source>
        <dbReference type="EMBL" id="MXO75553.1"/>
    </source>
</evidence>
<dbReference type="Proteomes" id="UP000439522">
    <property type="component" value="Unassembled WGS sequence"/>
</dbReference>
<reference evidence="3 4" key="1">
    <citation type="submission" date="2019-12" db="EMBL/GenBank/DDBJ databases">
        <title>Genomic-based taxomic classification of the family Erythrobacteraceae.</title>
        <authorList>
            <person name="Xu L."/>
        </authorList>
    </citation>
    <scope>NUCLEOTIDE SEQUENCE [LARGE SCALE GENOMIC DNA]</scope>
    <source>
        <strain evidence="3 4">100921-2</strain>
    </source>
</reference>
<evidence type="ECO:0000256" key="2">
    <source>
        <dbReference type="SAM" id="SignalP"/>
    </source>
</evidence>
<dbReference type="PROSITE" id="PS51257">
    <property type="entry name" value="PROKAR_LIPOPROTEIN"/>
    <property type="match status" value="1"/>
</dbReference>
<dbReference type="OrthoDB" id="7597328at2"/>